<evidence type="ECO:0008006" key="2">
    <source>
        <dbReference type="Google" id="ProtNLM"/>
    </source>
</evidence>
<gene>
    <name evidence="1" type="ORF">MNBD_BACTEROID02-39</name>
</gene>
<dbReference type="SUPFAM" id="SSF51126">
    <property type="entry name" value="Pectin lyase-like"/>
    <property type="match status" value="1"/>
</dbReference>
<accession>A0A3B0R0G0</accession>
<reference evidence="1" key="1">
    <citation type="submission" date="2018-06" db="EMBL/GenBank/DDBJ databases">
        <authorList>
            <person name="Zhirakovskaya E."/>
        </authorList>
    </citation>
    <scope>NUCLEOTIDE SEQUENCE</scope>
</reference>
<evidence type="ECO:0000313" key="1">
    <source>
        <dbReference type="EMBL" id="VAV85741.1"/>
    </source>
</evidence>
<proteinExistence type="predicted"/>
<sequence>MKISTKFHELLDNRNLVSKKLLLFVAFLVISYTQAQNILIVDNNVNVDTTPTHMYSTFPAAVTAAVNGDIIYVQPSINNYGSVTINKEVTVYGNGHTPELNSGRRASFGNITISASNVKLSGVEALVNTNVSISGTQSNITIENCKVFNIIMNLANANNIIIQGNIIDNNVTLNANNLFSVNITINNNFFNSVPVNGLANFNSSTIFNNNIVTFNGSTVQSFFSTPTDLVAQNNIFVFTSIFDGSFWQSGGTPTIFNNCISHSYNGITLGLLNGTGNFDNTNPLFVSIPAGTNPAFDVLNDYNIGSGSLGTDGNNVGLYNGFYDFDMRGYPTLLPYLTEMTISNNMVPAGANLSVNLKANANKTN</sequence>
<organism evidence="1">
    <name type="scientific">hydrothermal vent metagenome</name>
    <dbReference type="NCBI Taxonomy" id="652676"/>
    <lineage>
        <taxon>unclassified sequences</taxon>
        <taxon>metagenomes</taxon>
        <taxon>ecological metagenomes</taxon>
    </lineage>
</organism>
<name>A0A3B0R0G0_9ZZZZ</name>
<dbReference type="InterPro" id="IPR011050">
    <property type="entry name" value="Pectin_lyase_fold/virulence"/>
</dbReference>
<protein>
    <recommendedName>
        <fullName evidence="2">Right handed beta helix domain-containing protein</fullName>
    </recommendedName>
</protein>
<dbReference type="AlphaFoldDB" id="A0A3B0R0G0"/>
<dbReference type="EMBL" id="UOEB01000244">
    <property type="protein sequence ID" value="VAV85741.1"/>
    <property type="molecule type" value="Genomic_DNA"/>
</dbReference>